<organism evidence="2 3">
    <name type="scientific">Solanum tuberosum</name>
    <name type="common">Potato</name>
    <dbReference type="NCBI Taxonomy" id="4113"/>
    <lineage>
        <taxon>Eukaryota</taxon>
        <taxon>Viridiplantae</taxon>
        <taxon>Streptophyta</taxon>
        <taxon>Embryophyta</taxon>
        <taxon>Tracheophyta</taxon>
        <taxon>Spermatophyta</taxon>
        <taxon>Magnoliopsida</taxon>
        <taxon>eudicotyledons</taxon>
        <taxon>Gunneridae</taxon>
        <taxon>Pentapetalae</taxon>
        <taxon>asterids</taxon>
        <taxon>lamiids</taxon>
        <taxon>Solanales</taxon>
        <taxon>Solanaceae</taxon>
        <taxon>Solanoideae</taxon>
        <taxon>Solaneae</taxon>
        <taxon>Solanum</taxon>
    </lineage>
</organism>
<feature type="compositionally biased region" description="Basic and acidic residues" evidence="1">
    <location>
        <begin position="10"/>
        <end position="29"/>
    </location>
</feature>
<dbReference type="HOGENOM" id="CLU_2626771_0_0_1"/>
<dbReference type="InParanoid" id="M0ZRF9"/>
<keyword evidence="3" id="KW-1185">Reference proteome</keyword>
<evidence type="ECO:0000256" key="1">
    <source>
        <dbReference type="SAM" id="MobiDB-lite"/>
    </source>
</evidence>
<dbReference type="AlphaFoldDB" id="M0ZRF9"/>
<evidence type="ECO:0000313" key="2">
    <source>
        <dbReference type="EnsemblPlants" id="PGSC0003DMT400006492"/>
    </source>
</evidence>
<dbReference type="Proteomes" id="UP000011115">
    <property type="component" value="Unassembled WGS sequence"/>
</dbReference>
<dbReference type="PaxDb" id="4113-PGSC0003DMT400006492"/>
<feature type="region of interest" description="Disordered" evidence="1">
    <location>
        <begin position="1"/>
        <end position="29"/>
    </location>
</feature>
<proteinExistence type="predicted"/>
<reference evidence="3" key="1">
    <citation type="journal article" date="2011" name="Nature">
        <title>Genome sequence and analysis of the tuber crop potato.</title>
        <authorList>
            <consortium name="The Potato Genome Sequencing Consortium"/>
        </authorList>
    </citation>
    <scope>NUCLEOTIDE SEQUENCE [LARGE SCALE GENOMIC DNA]</scope>
    <source>
        <strain evidence="3">cv. DM1-3 516 R44</strain>
    </source>
</reference>
<protein>
    <submittedName>
        <fullName evidence="2">GATA transcription factor</fullName>
    </submittedName>
</protein>
<accession>M0ZRF9</accession>
<name>M0ZRF9_SOLTU</name>
<sequence>MLLLSDDDVAGDKSSWRREDQSQGAARDRLLRALPGTEVSVGKAGGELGPVENVVAEDELSVVMVEELMFATGMNCRF</sequence>
<dbReference type="EnsemblPlants" id="PGSC0003DMT400006492">
    <property type="protein sequence ID" value="PGSC0003DMT400006492"/>
    <property type="gene ID" value="PGSC0003DMG402002532"/>
</dbReference>
<reference evidence="2" key="2">
    <citation type="submission" date="2015-06" db="UniProtKB">
        <authorList>
            <consortium name="EnsemblPlants"/>
        </authorList>
    </citation>
    <scope>IDENTIFICATION</scope>
    <source>
        <strain evidence="2">DM1-3 516 R44</strain>
    </source>
</reference>
<dbReference type="Gramene" id="PGSC0003DMT400006492">
    <property type="protein sequence ID" value="PGSC0003DMT400006492"/>
    <property type="gene ID" value="PGSC0003DMG402002532"/>
</dbReference>
<evidence type="ECO:0000313" key="3">
    <source>
        <dbReference type="Proteomes" id="UP000011115"/>
    </source>
</evidence>